<dbReference type="PROSITE" id="PS51257">
    <property type="entry name" value="PROKAR_LIPOPROTEIN"/>
    <property type="match status" value="1"/>
</dbReference>
<keyword evidence="9" id="KW-1185">Reference proteome</keyword>
<gene>
    <name evidence="8" type="ORF">IC807_09570</name>
</gene>
<dbReference type="Pfam" id="PF12974">
    <property type="entry name" value="Phosphonate-bd"/>
    <property type="match status" value="1"/>
</dbReference>
<dbReference type="RefSeq" id="WP_020755573.1">
    <property type="nucleotide sequence ID" value="NZ_CP061470.1"/>
</dbReference>
<dbReference type="Gene3D" id="3.40.190.10">
    <property type="entry name" value="Periplasmic binding protein-like II"/>
    <property type="match status" value="2"/>
</dbReference>
<dbReference type="PANTHER" id="PTHR30024:SF42">
    <property type="entry name" value="ALIPHATIC SULFONATES-BINDING PROTEIN-RELATED"/>
    <property type="match status" value="1"/>
</dbReference>
<keyword evidence="2" id="KW-0813">Transport</keyword>
<protein>
    <recommendedName>
        <fullName evidence="5">Putative aliphatic sulfonates-binding protein</fullName>
    </recommendedName>
</protein>
<feature type="signal peptide" evidence="6">
    <location>
        <begin position="1"/>
        <end position="23"/>
    </location>
</feature>
<evidence type="ECO:0000256" key="1">
    <source>
        <dbReference type="ARBA" id="ARBA00010742"/>
    </source>
</evidence>
<comment type="function">
    <text evidence="4">Part of a binding-protein-dependent transport system for aliphatic sulfonates. Putative binding protein.</text>
</comment>
<organism evidence="8 9">
    <name type="scientific">Geobacillus zalihae</name>
    <dbReference type="NCBI Taxonomy" id="213419"/>
    <lineage>
        <taxon>Bacteria</taxon>
        <taxon>Bacillati</taxon>
        <taxon>Bacillota</taxon>
        <taxon>Bacilli</taxon>
        <taxon>Bacillales</taxon>
        <taxon>Anoxybacillaceae</taxon>
        <taxon>Geobacillus</taxon>
    </lineage>
</organism>
<feature type="domain" description="Solute-binding protein family 3/N-terminal" evidence="7">
    <location>
        <begin position="45"/>
        <end position="261"/>
    </location>
</feature>
<comment type="similarity">
    <text evidence="1">Belongs to the bacterial solute-binding protein SsuA/TauA family.</text>
</comment>
<keyword evidence="3 6" id="KW-0732">Signal</keyword>
<dbReference type="SMART" id="SM00062">
    <property type="entry name" value="PBPb"/>
    <property type="match status" value="1"/>
</dbReference>
<reference evidence="8 9" key="1">
    <citation type="submission" date="2020-09" db="EMBL/GenBank/DDBJ databases">
        <title>Complete Geobacillus genomes through the use of hybrid genome assembly.</title>
        <authorList>
            <person name="Vera D.L."/>
            <person name="Venkateswaran K."/>
            <person name="Singh N.K."/>
            <person name="Landry K."/>
        </authorList>
    </citation>
    <scope>NUCLEOTIDE SEQUENCE [LARGE SCALE GENOMIC DNA]</scope>
    <source>
        <strain evidence="8 9">SURF-189</strain>
    </source>
</reference>
<dbReference type="KEGG" id="gza:IC807_09570"/>
<evidence type="ECO:0000256" key="2">
    <source>
        <dbReference type="ARBA" id="ARBA00022448"/>
    </source>
</evidence>
<evidence type="ECO:0000313" key="9">
    <source>
        <dbReference type="Proteomes" id="UP000516388"/>
    </source>
</evidence>
<dbReference type="NCBIfam" id="TIGR01728">
    <property type="entry name" value="SsuA_fam"/>
    <property type="match status" value="1"/>
</dbReference>
<dbReference type="PANTHER" id="PTHR30024">
    <property type="entry name" value="ALIPHATIC SULFONATES-BINDING PROTEIN-RELATED"/>
    <property type="match status" value="1"/>
</dbReference>
<evidence type="ECO:0000256" key="6">
    <source>
        <dbReference type="SAM" id="SignalP"/>
    </source>
</evidence>
<sequence length="330" mass="36145">MKKRLVWLSVLSACLCLLLAACGQERGASPASSKDSASADSWPKELHIGYQKSSFSLFLKEKGYLEKQLQKHGVQVKWFEFQSGPPLLEALNAGQIDIGYVGGAPAVLAQANPDSQLVYLAYEPEVARAIIVPKTSSIQTVADLKGKKVAFGKGSSAHYTLLTALETAGLTLNDITPVYLQPSEARTAFERGDVDAWVIWDPFLADAEVNGGARILMDAKGLPKQYGFIVGRNGYVKQYADVAKTVIAQLNKVHQEIHSSPDEAAKLLAKETKIGEEIWKRTLSRREYGVFPLTKEVVDAQQRIADRFYEAGVIPKRVKVEDAVVVIKGQ</sequence>
<feature type="chain" id="PRO_5038642968" description="Putative aliphatic sulfonates-binding protein" evidence="6">
    <location>
        <begin position="24"/>
        <end position="330"/>
    </location>
</feature>
<evidence type="ECO:0000256" key="3">
    <source>
        <dbReference type="ARBA" id="ARBA00022729"/>
    </source>
</evidence>
<dbReference type="InterPro" id="IPR001638">
    <property type="entry name" value="Solute-binding_3/MltF_N"/>
</dbReference>
<dbReference type="EMBL" id="CP061470">
    <property type="protein sequence ID" value="QNU16735.1"/>
    <property type="molecule type" value="Genomic_DNA"/>
</dbReference>
<dbReference type="FunFam" id="3.40.190.10:FF:000050">
    <property type="entry name" value="Sulfonate ABC transporter substrate-binding protein"/>
    <property type="match status" value="1"/>
</dbReference>
<dbReference type="SUPFAM" id="SSF53850">
    <property type="entry name" value="Periplasmic binding protein-like II"/>
    <property type="match status" value="1"/>
</dbReference>
<evidence type="ECO:0000313" key="8">
    <source>
        <dbReference type="EMBL" id="QNU16735.1"/>
    </source>
</evidence>
<proteinExistence type="inferred from homology"/>
<evidence type="ECO:0000256" key="4">
    <source>
        <dbReference type="ARBA" id="ARBA00055538"/>
    </source>
</evidence>
<name>A0A1V9CD63_9BACL</name>
<dbReference type="Proteomes" id="UP000516388">
    <property type="component" value="Chromosome"/>
</dbReference>
<evidence type="ECO:0000259" key="7">
    <source>
        <dbReference type="SMART" id="SM00062"/>
    </source>
</evidence>
<evidence type="ECO:0000256" key="5">
    <source>
        <dbReference type="ARBA" id="ARBA00070228"/>
    </source>
</evidence>
<accession>A0A1V9CD63</accession>
<dbReference type="InterPro" id="IPR010067">
    <property type="entry name" value="ABC_SsuA_sub-bd"/>
</dbReference>
<dbReference type="GO" id="GO:0042626">
    <property type="term" value="F:ATPase-coupled transmembrane transporter activity"/>
    <property type="evidence" value="ECO:0007669"/>
    <property type="project" value="InterPro"/>
</dbReference>
<dbReference type="AlphaFoldDB" id="A0A1V9CD63"/>
<dbReference type="GO" id="GO:0016020">
    <property type="term" value="C:membrane"/>
    <property type="evidence" value="ECO:0007669"/>
    <property type="project" value="InterPro"/>
</dbReference>